<reference evidence="2 3" key="1">
    <citation type="journal article" date="2020" name="Nat. Food">
        <title>A phased Vanilla planifolia genome enables genetic improvement of flavour and production.</title>
        <authorList>
            <person name="Hasing T."/>
            <person name="Tang H."/>
            <person name="Brym M."/>
            <person name="Khazi F."/>
            <person name="Huang T."/>
            <person name="Chambers A.H."/>
        </authorList>
    </citation>
    <scope>NUCLEOTIDE SEQUENCE [LARGE SCALE GENOMIC DNA]</scope>
    <source>
        <tissue evidence="2">Leaf</tissue>
    </source>
</reference>
<dbReference type="OrthoDB" id="185373at2759"/>
<feature type="compositionally biased region" description="Basic and acidic residues" evidence="1">
    <location>
        <begin position="93"/>
        <end position="110"/>
    </location>
</feature>
<dbReference type="AlphaFoldDB" id="A0A835QKP8"/>
<dbReference type="EMBL" id="JADCNL010000008">
    <property type="protein sequence ID" value="KAG0470642.1"/>
    <property type="molecule type" value="Genomic_DNA"/>
</dbReference>
<proteinExistence type="predicted"/>
<accession>A0A835QKP8</accession>
<comment type="caution">
    <text evidence="2">The sequence shown here is derived from an EMBL/GenBank/DDBJ whole genome shotgun (WGS) entry which is preliminary data.</text>
</comment>
<evidence type="ECO:0000256" key="1">
    <source>
        <dbReference type="SAM" id="MobiDB-lite"/>
    </source>
</evidence>
<name>A0A835QKP8_VANPL</name>
<evidence type="ECO:0000313" key="2">
    <source>
        <dbReference type="EMBL" id="KAG0470642.1"/>
    </source>
</evidence>
<sequence length="116" mass="13259">MTPLPTFSANPEADFKRDSNGSFLSSTAKIHPQARTQLSFFLSFYINICRYIFLPAFKSHQFFFSVSSERIRPWIETVLLRTRGQTNGTTATTRREEECWGKKKGMEKTKAAAAQV</sequence>
<evidence type="ECO:0000313" key="3">
    <source>
        <dbReference type="Proteomes" id="UP000636800"/>
    </source>
</evidence>
<feature type="region of interest" description="Disordered" evidence="1">
    <location>
        <begin position="86"/>
        <end position="116"/>
    </location>
</feature>
<keyword evidence="3" id="KW-1185">Reference proteome</keyword>
<organism evidence="2 3">
    <name type="scientific">Vanilla planifolia</name>
    <name type="common">Vanilla</name>
    <dbReference type="NCBI Taxonomy" id="51239"/>
    <lineage>
        <taxon>Eukaryota</taxon>
        <taxon>Viridiplantae</taxon>
        <taxon>Streptophyta</taxon>
        <taxon>Embryophyta</taxon>
        <taxon>Tracheophyta</taxon>
        <taxon>Spermatophyta</taxon>
        <taxon>Magnoliopsida</taxon>
        <taxon>Liliopsida</taxon>
        <taxon>Asparagales</taxon>
        <taxon>Orchidaceae</taxon>
        <taxon>Vanilloideae</taxon>
        <taxon>Vanilleae</taxon>
        <taxon>Vanilla</taxon>
    </lineage>
</organism>
<protein>
    <submittedName>
        <fullName evidence="2">Uncharacterized protein</fullName>
    </submittedName>
</protein>
<dbReference type="Proteomes" id="UP000636800">
    <property type="component" value="Unassembled WGS sequence"/>
</dbReference>
<gene>
    <name evidence="2" type="ORF">HPP92_017342</name>
</gene>